<reference evidence="6 7" key="2">
    <citation type="submission" date="2018-11" db="EMBL/GenBank/DDBJ databases">
        <authorList>
            <consortium name="Pathogen Informatics"/>
        </authorList>
    </citation>
    <scope>NUCLEOTIDE SEQUENCE [LARGE SCALE GENOMIC DNA]</scope>
</reference>
<evidence type="ECO:0000259" key="5">
    <source>
        <dbReference type="Pfam" id="PF15924"/>
    </source>
</evidence>
<dbReference type="GO" id="GO:0006487">
    <property type="term" value="P:protein N-linked glycosylation"/>
    <property type="evidence" value="ECO:0007669"/>
    <property type="project" value="TreeGrafter"/>
</dbReference>
<keyword evidence="4" id="KW-0256">Endoplasmic reticulum</keyword>
<dbReference type="GO" id="GO:0004377">
    <property type="term" value="F:GDP-Man:Man(3)GlcNAc(2)-PP-Dol alpha-1,2-mannosyltransferase activity"/>
    <property type="evidence" value="ECO:0007669"/>
    <property type="project" value="InterPro"/>
</dbReference>
<dbReference type="Pfam" id="PF15924">
    <property type="entry name" value="ALG11_N"/>
    <property type="match status" value="1"/>
</dbReference>
<dbReference type="InterPro" id="IPR031814">
    <property type="entry name" value="ALG11_N"/>
</dbReference>
<dbReference type="AlphaFoldDB" id="A0A183UX48"/>
<sequence>YAGRNIRFVIYTGDIDAKPQEILSKARSRFDISVDEQNLHFVYLRTRRWLEANNYAHLTLALQSLAALIVGIEALCSVNPEVFIDTMGYPFTLPLFRLS</sequence>
<accession>A0A183UX48</accession>
<evidence type="ECO:0000313" key="7">
    <source>
        <dbReference type="Proteomes" id="UP000050794"/>
    </source>
</evidence>
<comment type="similarity">
    <text evidence="2">Belongs to the glycosyltransferase group 1 family. Glycosyltransferase 4 subfamily.</text>
</comment>
<evidence type="ECO:0000313" key="6">
    <source>
        <dbReference type="EMBL" id="VDM44389.1"/>
    </source>
</evidence>
<dbReference type="GO" id="GO:0005789">
    <property type="term" value="C:endoplasmic reticulum membrane"/>
    <property type="evidence" value="ECO:0007669"/>
    <property type="project" value="UniProtKB-SubCell"/>
</dbReference>
<comment type="subcellular location">
    <subcellularLocation>
        <location evidence="1">Endoplasmic reticulum membrane</location>
    </subcellularLocation>
</comment>
<proteinExistence type="inferred from homology"/>
<gene>
    <name evidence="6" type="ORF">TCNE_LOCUS13068</name>
</gene>
<organism evidence="7 8">
    <name type="scientific">Toxocara canis</name>
    <name type="common">Canine roundworm</name>
    <dbReference type="NCBI Taxonomy" id="6265"/>
    <lineage>
        <taxon>Eukaryota</taxon>
        <taxon>Metazoa</taxon>
        <taxon>Ecdysozoa</taxon>
        <taxon>Nematoda</taxon>
        <taxon>Chromadorea</taxon>
        <taxon>Rhabditida</taxon>
        <taxon>Spirurina</taxon>
        <taxon>Ascaridomorpha</taxon>
        <taxon>Ascaridoidea</taxon>
        <taxon>Toxocaridae</taxon>
        <taxon>Toxocara</taxon>
    </lineage>
</organism>
<evidence type="ECO:0000313" key="8">
    <source>
        <dbReference type="WBParaSite" id="TCNE_0001306801-mRNA-1"/>
    </source>
</evidence>
<feature type="domain" description="ALG11 mannosyltransferase N-terminal" evidence="5">
    <location>
        <begin position="5"/>
        <end position="98"/>
    </location>
</feature>
<keyword evidence="7" id="KW-1185">Reference proteome</keyword>
<evidence type="ECO:0000256" key="4">
    <source>
        <dbReference type="ARBA" id="ARBA00022824"/>
    </source>
</evidence>
<dbReference type="EMBL" id="UYWY01021549">
    <property type="protein sequence ID" value="VDM44389.1"/>
    <property type="molecule type" value="Genomic_DNA"/>
</dbReference>
<evidence type="ECO:0000256" key="2">
    <source>
        <dbReference type="ARBA" id="ARBA00009481"/>
    </source>
</evidence>
<dbReference type="WBParaSite" id="TCNE_0001306801-mRNA-1">
    <property type="protein sequence ID" value="TCNE_0001306801-mRNA-1"/>
    <property type="gene ID" value="TCNE_0001306801"/>
</dbReference>
<reference evidence="8" key="1">
    <citation type="submission" date="2016-06" db="UniProtKB">
        <authorList>
            <consortium name="WormBaseParasite"/>
        </authorList>
    </citation>
    <scope>IDENTIFICATION</scope>
</reference>
<dbReference type="InterPro" id="IPR038013">
    <property type="entry name" value="ALG11"/>
</dbReference>
<evidence type="ECO:0000256" key="3">
    <source>
        <dbReference type="ARBA" id="ARBA00022679"/>
    </source>
</evidence>
<name>A0A183UX48_TOXCA</name>
<protein>
    <submittedName>
        <fullName evidence="8">ALG11_N domain-containing protein</fullName>
    </submittedName>
</protein>
<dbReference type="PANTHER" id="PTHR45919:SF1">
    <property type="entry name" value="GDP-MAN:MAN(3)GLCNAC(2)-PP-DOL ALPHA-1,2-MANNOSYLTRANSFERASE"/>
    <property type="match status" value="1"/>
</dbReference>
<keyword evidence="3" id="KW-0808">Transferase</keyword>
<evidence type="ECO:0000256" key="1">
    <source>
        <dbReference type="ARBA" id="ARBA00004586"/>
    </source>
</evidence>
<dbReference type="Proteomes" id="UP000050794">
    <property type="component" value="Unassembled WGS sequence"/>
</dbReference>
<dbReference type="PANTHER" id="PTHR45919">
    <property type="entry name" value="GDP-MAN:MAN(3)GLCNAC(2)-PP-DOL ALPHA-1,2-MANNOSYLTRANSFERASE"/>
    <property type="match status" value="1"/>
</dbReference>